<proteinExistence type="predicted"/>
<organism evidence="2 3">
    <name type="scientific">Yersinia ruckeri</name>
    <dbReference type="NCBI Taxonomy" id="29486"/>
    <lineage>
        <taxon>Bacteria</taxon>
        <taxon>Pseudomonadati</taxon>
        <taxon>Pseudomonadota</taxon>
        <taxon>Gammaproteobacteria</taxon>
        <taxon>Enterobacterales</taxon>
        <taxon>Yersiniaceae</taxon>
        <taxon>Yersinia</taxon>
    </lineage>
</organism>
<evidence type="ECO:0000259" key="1">
    <source>
        <dbReference type="Pfam" id="PF05168"/>
    </source>
</evidence>
<dbReference type="Proteomes" id="UP000255169">
    <property type="component" value="Unassembled WGS sequence"/>
</dbReference>
<dbReference type="InterPro" id="IPR007842">
    <property type="entry name" value="HEPN_dom"/>
</dbReference>
<evidence type="ECO:0000313" key="3">
    <source>
        <dbReference type="Proteomes" id="UP000255169"/>
    </source>
</evidence>
<accession>A0A0A8VDU1</accession>
<keyword evidence="3" id="KW-1185">Reference proteome</keyword>
<dbReference type="Gene3D" id="1.20.120.330">
    <property type="entry name" value="Nucleotidyltransferases domain 2"/>
    <property type="match status" value="1"/>
</dbReference>
<dbReference type="SUPFAM" id="SSF81593">
    <property type="entry name" value="Nucleotidyltransferase substrate binding subunit/domain"/>
    <property type="match status" value="1"/>
</dbReference>
<reference evidence="2 3" key="1">
    <citation type="submission" date="2018-06" db="EMBL/GenBank/DDBJ databases">
        <authorList>
            <consortium name="Pathogen Informatics"/>
            <person name="Doyle S."/>
        </authorList>
    </citation>
    <scope>NUCLEOTIDE SEQUENCE [LARGE SCALE GENOMIC DNA]</scope>
    <source>
        <strain evidence="2 3">NCTC10476</strain>
    </source>
</reference>
<sequence length="256" mass="29828">MSDVTKSEVPAAVLNIIATECFRRSADNDYLAARICYSLQFINQFWWMAEQAIEKKLKAIFLYRGFTINQYSHDLNKILGDCQYIDLTLTEEQIKFIDDVNIRKNRYFEDSLMLGDASLTENGRYKELDALDNVIQVLEDICETHKPKGKNISQSLNANQSRIFNFQNKNGENTEREEIVLEKRVFFTCKMSPYLRPEVLDWLTKDDNHINTLGKTMKIDKKSCIHKMIQNKKKGYHRKPVPAVVKTGLLQKMELS</sequence>
<dbReference type="AlphaFoldDB" id="A0A0A8VDU1"/>
<dbReference type="OrthoDB" id="8776305at2"/>
<dbReference type="GeneID" id="66881292"/>
<evidence type="ECO:0000313" key="2">
    <source>
        <dbReference type="EMBL" id="SUQ37538.1"/>
    </source>
</evidence>
<dbReference type="RefSeq" id="WP_004722046.1">
    <property type="nucleotide sequence ID" value="NZ_CCYO01000042.1"/>
</dbReference>
<name>A0A0A8VDU1_YERRU</name>
<dbReference type="Pfam" id="PF05168">
    <property type="entry name" value="HEPN"/>
    <property type="match status" value="1"/>
</dbReference>
<feature type="domain" description="HEPN" evidence="1">
    <location>
        <begin position="22"/>
        <end position="102"/>
    </location>
</feature>
<gene>
    <name evidence="2" type="ORF">NCTC10476_03668</name>
</gene>
<dbReference type="EMBL" id="UHJG01000003">
    <property type="protein sequence ID" value="SUQ37538.1"/>
    <property type="molecule type" value="Genomic_DNA"/>
</dbReference>
<protein>
    <submittedName>
        <fullName evidence="2">HEPN domain</fullName>
    </submittedName>
</protein>